<evidence type="ECO:0000259" key="2">
    <source>
        <dbReference type="PROSITE" id="PS50222"/>
    </source>
</evidence>
<proteinExistence type="predicted"/>
<feature type="compositionally biased region" description="Gly residues" evidence="1">
    <location>
        <begin position="442"/>
        <end position="456"/>
    </location>
</feature>
<dbReference type="AlphaFoldDB" id="A0A5B9PC70"/>
<gene>
    <name evidence="3" type="ORF">MFFC18_25330</name>
</gene>
<feature type="region of interest" description="Disordered" evidence="1">
    <location>
        <begin position="435"/>
        <end position="513"/>
    </location>
</feature>
<dbReference type="InterPro" id="IPR015943">
    <property type="entry name" value="WD40/YVTN_repeat-like_dom_sf"/>
</dbReference>
<dbReference type="SUPFAM" id="SSF50998">
    <property type="entry name" value="Quinoprotein alcohol dehydrogenase-like"/>
    <property type="match status" value="1"/>
</dbReference>
<evidence type="ECO:0000256" key="1">
    <source>
        <dbReference type="SAM" id="MobiDB-lite"/>
    </source>
</evidence>
<dbReference type="PROSITE" id="PS00018">
    <property type="entry name" value="EF_HAND_1"/>
    <property type="match status" value="1"/>
</dbReference>
<dbReference type="Gene3D" id="2.40.10.480">
    <property type="match status" value="1"/>
</dbReference>
<dbReference type="InterPro" id="IPR011992">
    <property type="entry name" value="EF-hand-dom_pair"/>
</dbReference>
<dbReference type="Pfam" id="PF13360">
    <property type="entry name" value="PQQ_2"/>
    <property type="match status" value="2"/>
</dbReference>
<dbReference type="OrthoDB" id="239391at2"/>
<keyword evidence="4" id="KW-1185">Reference proteome</keyword>
<dbReference type="InterPro" id="IPR002372">
    <property type="entry name" value="PQQ_rpt_dom"/>
</dbReference>
<dbReference type="Gene3D" id="2.130.10.10">
    <property type="entry name" value="YVTN repeat-like/Quinoprotein amine dehydrogenase"/>
    <property type="match status" value="1"/>
</dbReference>
<dbReference type="KEGG" id="mff:MFFC18_25330"/>
<dbReference type="SUPFAM" id="SSF47473">
    <property type="entry name" value="EF-hand"/>
    <property type="match status" value="1"/>
</dbReference>
<organism evidence="3 4">
    <name type="scientific">Mariniblastus fucicola</name>
    <dbReference type="NCBI Taxonomy" id="980251"/>
    <lineage>
        <taxon>Bacteria</taxon>
        <taxon>Pseudomonadati</taxon>
        <taxon>Planctomycetota</taxon>
        <taxon>Planctomycetia</taxon>
        <taxon>Pirellulales</taxon>
        <taxon>Pirellulaceae</taxon>
        <taxon>Mariniblastus</taxon>
    </lineage>
</organism>
<dbReference type="InterPro" id="IPR018247">
    <property type="entry name" value="EF_Hand_1_Ca_BS"/>
</dbReference>
<evidence type="ECO:0000313" key="4">
    <source>
        <dbReference type="Proteomes" id="UP000322214"/>
    </source>
</evidence>
<evidence type="ECO:0000313" key="3">
    <source>
        <dbReference type="EMBL" id="QEG22650.1"/>
    </source>
</evidence>
<reference evidence="3 4" key="1">
    <citation type="submission" date="2019-08" db="EMBL/GenBank/DDBJ databases">
        <title>Deep-cultivation of Planctomycetes and their phenomic and genomic characterization uncovers novel biology.</title>
        <authorList>
            <person name="Wiegand S."/>
            <person name="Jogler M."/>
            <person name="Boedeker C."/>
            <person name="Pinto D."/>
            <person name="Vollmers J."/>
            <person name="Rivas-Marin E."/>
            <person name="Kohn T."/>
            <person name="Peeters S.H."/>
            <person name="Heuer A."/>
            <person name="Rast P."/>
            <person name="Oberbeckmann S."/>
            <person name="Bunk B."/>
            <person name="Jeske O."/>
            <person name="Meyerdierks A."/>
            <person name="Storesund J.E."/>
            <person name="Kallscheuer N."/>
            <person name="Luecker S."/>
            <person name="Lage O.M."/>
            <person name="Pohl T."/>
            <person name="Merkel B.J."/>
            <person name="Hornburger P."/>
            <person name="Mueller R.-W."/>
            <person name="Bruemmer F."/>
            <person name="Labrenz M."/>
            <person name="Spormann A.M."/>
            <person name="Op den Camp H."/>
            <person name="Overmann J."/>
            <person name="Amann R."/>
            <person name="Jetten M.S.M."/>
            <person name="Mascher T."/>
            <person name="Medema M.H."/>
            <person name="Devos D.P."/>
            <person name="Kaster A.-K."/>
            <person name="Ovreas L."/>
            <person name="Rohde M."/>
            <person name="Galperin M.Y."/>
            <person name="Jogler C."/>
        </authorList>
    </citation>
    <scope>NUCLEOTIDE SEQUENCE [LARGE SCALE GENOMIC DNA]</scope>
    <source>
        <strain evidence="3 4">FC18</strain>
    </source>
</reference>
<accession>A0A5B9PC70</accession>
<sequence length="604" mass="63982">MFGCYIHGEDNYSLKQPISRPASKTWYLAFIVALALVMLQSIAALAEEGNAGDGSTDKAAWSSFRGAGNSTVSPDASIPLKWSPGSGISWQVELPGYGQSSPLVFAGKVLVTAVEGPQKEKNLVVCVDRESGETLWRYDQSTTLKGPSNFMYSRAAPTPIADRSRVVAFFESGDLIAVGLNSGKKLWSRDLKEELGPLSSRHGLGSSLAQTDDLLFINLEHDGPSALLAIQKSDGATKWKSERPSGSSWSSPAVMQRGDQTQVVVSSGGEAAGYDAETGRELWKIIGLAGNSVPSPLVVENRIYLGARLPEFGSVATAAKSNLCLEFEEGATEPEVAWRSKRCVADYASPVVCGDNVFLINGDGILGCLDKNTGEEKYRQRLGMVCWATPIVHDNHLFIFGKNGKTTVLKAGGQFSKVGDNHLWDSADPPRPVSYVEYFPSSGGGGHGHGGHGSHGGVQKQPAGHAKHASGARHSGESKPGTHSGGYSAHAAGKRSDELGDETTPGAGMLTGMLKRDVDGDGLLSGDEIPGRLNTVMENIDLNKDGRLDKSELKKMADSFAAKRKNSKQSSRDPIVYGVAADSSGIIVRTGTRLYAIGGGASDK</sequence>
<name>A0A5B9PC70_9BACT</name>
<dbReference type="InterPro" id="IPR002048">
    <property type="entry name" value="EF_hand_dom"/>
</dbReference>
<dbReference type="STRING" id="980251.GCA_001642875_02162"/>
<dbReference type="EMBL" id="CP042912">
    <property type="protein sequence ID" value="QEG22650.1"/>
    <property type="molecule type" value="Genomic_DNA"/>
</dbReference>
<protein>
    <submittedName>
        <fullName evidence="3">Outer membrane biogenesis protein BamB</fullName>
    </submittedName>
</protein>
<dbReference type="Proteomes" id="UP000322214">
    <property type="component" value="Chromosome"/>
</dbReference>
<dbReference type="PROSITE" id="PS50222">
    <property type="entry name" value="EF_HAND_2"/>
    <property type="match status" value="1"/>
</dbReference>
<dbReference type="PANTHER" id="PTHR34512:SF30">
    <property type="entry name" value="OUTER MEMBRANE PROTEIN ASSEMBLY FACTOR BAMB"/>
    <property type="match status" value="1"/>
</dbReference>
<dbReference type="GO" id="GO:0005509">
    <property type="term" value="F:calcium ion binding"/>
    <property type="evidence" value="ECO:0007669"/>
    <property type="project" value="InterPro"/>
</dbReference>
<dbReference type="InterPro" id="IPR011047">
    <property type="entry name" value="Quinoprotein_ADH-like_sf"/>
</dbReference>
<feature type="domain" description="EF-hand" evidence="2">
    <location>
        <begin position="528"/>
        <end position="563"/>
    </location>
</feature>
<dbReference type="PANTHER" id="PTHR34512">
    <property type="entry name" value="CELL SURFACE PROTEIN"/>
    <property type="match status" value="1"/>
</dbReference>